<feature type="coiled-coil region" evidence="8">
    <location>
        <begin position="516"/>
        <end position="571"/>
    </location>
</feature>
<evidence type="ECO:0000313" key="10">
    <source>
        <dbReference type="EMBL" id="EFC05150.1"/>
    </source>
</evidence>
<proteinExistence type="inferred from homology"/>
<dbReference type="GO" id="GO:0030983">
    <property type="term" value="F:mismatched DNA binding"/>
    <property type="evidence" value="ECO:0007669"/>
    <property type="project" value="InterPro"/>
</dbReference>
<comment type="caution">
    <text evidence="10">The sequence shown here is derived from an EMBL/GenBank/DDBJ whole genome shotgun (WGS) entry which is preliminary data.</text>
</comment>
<dbReference type="InterPro" id="IPR000432">
    <property type="entry name" value="DNA_mismatch_repair_MutS_C"/>
</dbReference>
<dbReference type="GO" id="GO:0043023">
    <property type="term" value="F:ribosomal large subunit binding"/>
    <property type="evidence" value="ECO:0007669"/>
    <property type="project" value="UniProtKB-UniRule"/>
</dbReference>
<comment type="function">
    <text evidence="7">Endonuclease that is involved in the suppression of homologous recombination and thus may have a key role in the control of bacterial genetic diversity.</text>
</comment>
<dbReference type="EC" id="3.6.4.-" evidence="7"/>
<protein>
    <recommendedName>
        <fullName evidence="7">Endonuclease MutS2</fullName>
        <ecNumber evidence="7">3.1.-.-</ecNumber>
    </recommendedName>
    <alternativeName>
        <fullName evidence="7">Ribosome-associated protein quality control-upstream factor</fullName>
        <shortName evidence="7">RQC-upstream factor</shortName>
        <shortName evidence="7">RqcU</shortName>
        <ecNumber evidence="7">3.6.4.-</ecNumber>
    </alternativeName>
</protein>
<evidence type="ECO:0000313" key="11">
    <source>
        <dbReference type="Proteomes" id="UP000005017"/>
    </source>
</evidence>
<dbReference type="eggNOG" id="COG1193">
    <property type="taxonomic scope" value="Bacteria"/>
</dbReference>
<dbReference type="GO" id="GO:0072344">
    <property type="term" value="P:rescue of stalled ribosome"/>
    <property type="evidence" value="ECO:0007669"/>
    <property type="project" value="UniProtKB-UniRule"/>
</dbReference>
<keyword evidence="8" id="KW-0175">Coiled coil</keyword>
<comment type="subunit">
    <text evidence="7">Homodimer. Binds to stalled ribosomes, contacting rRNA.</text>
</comment>
<keyword evidence="11" id="KW-1185">Reference proteome</keyword>
<evidence type="ECO:0000256" key="7">
    <source>
        <dbReference type="HAMAP-Rule" id="MF_00092"/>
    </source>
</evidence>
<dbReference type="RefSeq" id="WP_006627544.1">
    <property type="nucleotide sequence ID" value="NZ_ADFR01000016.1"/>
</dbReference>
<dbReference type="SUPFAM" id="SSF160443">
    <property type="entry name" value="SMR domain-like"/>
    <property type="match status" value="1"/>
</dbReference>
<dbReference type="OrthoDB" id="9808166at2"/>
<dbReference type="SUPFAM" id="SSF52540">
    <property type="entry name" value="P-loop containing nucleoside triphosphate hydrolases"/>
    <property type="match status" value="1"/>
</dbReference>
<evidence type="ECO:0000256" key="4">
    <source>
        <dbReference type="ARBA" id="ARBA00022840"/>
    </source>
</evidence>
<dbReference type="InterPro" id="IPR045076">
    <property type="entry name" value="MutS"/>
</dbReference>
<dbReference type="Pfam" id="PF01713">
    <property type="entry name" value="Smr"/>
    <property type="match status" value="1"/>
</dbReference>
<evidence type="ECO:0000256" key="8">
    <source>
        <dbReference type="SAM" id="Coils"/>
    </source>
</evidence>
<keyword evidence="7" id="KW-0540">Nuclease</keyword>
<dbReference type="GO" id="GO:0005524">
    <property type="term" value="F:ATP binding"/>
    <property type="evidence" value="ECO:0007669"/>
    <property type="project" value="UniProtKB-UniRule"/>
</dbReference>
<dbReference type="EC" id="3.1.-.-" evidence="7"/>
<comment type="function">
    <text evidence="7">Acts as a ribosome collision sensor, splitting the ribosome into its 2 subunits. Detects stalled/collided 70S ribosomes which it binds and splits by an ATP-hydrolysis driven conformational change. Acts upstream of the ribosome quality control system (RQC), a ribosome-associated complex that mediates the extraction of incompletely synthesized nascent chains from stalled ribosomes and their subsequent degradation. Probably generates substrates for RQC.</text>
</comment>
<dbReference type="FunFam" id="3.40.50.300:FF:000830">
    <property type="entry name" value="Endonuclease MutS2"/>
    <property type="match status" value="1"/>
</dbReference>
<dbReference type="InterPro" id="IPR036063">
    <property type="entry name" value="Smr_dom_sf"/>
</dbReference>
<keyword evidence="7" id="KW-0255">Endonuclease</keyword>
<dbReference type="HAMAP" id="MF_00092">
    <property type="entry name" value="MutS2"/>
    <property type="match status" value="1"/>
</dbReference>
<dbReference type="SMART" id="SM00463">
    <property type="entry name" value="SMR"/>
    <property type="match status" value="1"/>
</dbReference>
<name>D2MQ81_9FIRM</name>
<reference evidence="11" key="1">
    <citation type="submission" date="2009-12" db="EMBL/GenBank/DDBJ databases">
        <title>Sequence of Clostridiales genomosp. BVAB3 str. UPII9-5.</title>
        <authorList>
            <person name="Madupu R."/>
            <person name="Durkin A.S."/>
            <person name="Torralba M."/>
            <person name="Methe B."/>
            <person name="Sutton G.G."/>
            <person name="Strausberg R.L."/>
            <person name="Nelson K.E."/>
        </authorList>
    </citation>
    <scope>NUCLEOTIDE SEQUENCE [LARGE SCALE GENOMIC DNA]</scope>
    <source>
        <strain evidence="11">W1219</strain>
    </source>
</reference>
<dbReference type="SMART" id="SM00533">
    <property type="entry name" value="MUTSd"/>
    <property type="match status" value="1"/>
</dbReference>
<dbReference type="AlphaFoldDB" id="D2MQ81"/>
<dbReference type="STRING" id="679192.HMPREF9013_0430"/>
<dbReference type="Pfam" id="PF00488">
    <property type="entry name" value="MutS_V"/>
    <property type="match status" value="1"/>
</dbReference>
<dbReference type="GO" id="GO:0045910">
    <property type="term" value="P:negative regulation of DNA recombination"/>
    <property type="evidence" value="ECO:0007669"/>
    <property type="project" value="InterPro"/>
</dbReference>
<evidence type="ECO:0000259" key="9">
    <source>
        <dbReference type="PROSITE" id="PS50828"/>
    </source>
</evidence>
<dbReference type="GO" id="GO:0004519">
    <property type="term" value="F:endonuclease activity"/>
    <property type="evidence" value="ECO:0007669"/>
    <property type="project" value="UniProtKB-UniRule"/>
</dbReference>
<dbReference type="NCBIfam" id="TIGR01069">
    <property type="entry name" value="mutS2"/>
    <property type="match status" value="1"/>
</dbReference>
<evidence type="ECO:0000256" key="2">
    <source>
        <dbReference type="ARBA" id="ARBA00022741"/>
    </source>
</evidence>
<dbReference type="InterPro" id="IPR005747">
    <property type="entry name" value="MutS2"/>
</dbReference>
<comment type="similarity">
    <text evidence="7">Belongs to the DNA mismatch repair MutS family. MutS2 subfamily.</text>
</comment>
<dbReference type="InterPro" id="IPR002625">
    <property type="entry name" value="Smr_dom"/>
</dbReference>
<dbReference type="GO" id="GO:0016887">
    <property type="term" value="F:ATP hydrolysis activity"/>
    <property type="evidence" value="ECO:0007669"/>
    <property type="project" value="InterPro"/>
</dbReference>
<evidence type="ECO:0000256" key="6">
    <source>
        <dbReference type="ARBA" id="ARBA00023125"/>
    </source>
</evidence>
<keyword evidence="4 7" id="KW-0067">ATP-binding</keyword>
<keyword evidence="6 7" id="KW-0238">DNA-binding</keyword>
<dbReference type="Gene3D" id="3.40.50.300">
    <property type="entry name" value="P-loop containing nucleotide triphosphate hydrolases"/>
    <property type="match status" value="1"/>
</dbReference>
<evidence type="ECO:0000256" key="3">
    <source>
        <dbReference type="ARBA" id="ARBA00022801"/>
    </source>
</evidence>
<dbReference type="InterPro" id="IPR027417">
    <property type="entry name" value="P-loop_NTPase"/>
</dbReference>
<dbReference type="PIRSF" id="PIRSF005814">
    <property type="entry name" value="MutS_YshD"/>
    <property type="match status" value="1"/>
</dbReference>
<dbReference type="PROSITE" id="PS50828">
    <property type="entry name" value="SMR"/>
    <property type="match status" value="1"/>
</dbReference>
<keyword evidence="1 7" id="KW-0699">rRNA-binding</keyword>
<dbReference type="PANTHER" id="PTHR48466:SF2">
    <property type="entry name" value="OS10G0509000 PROTEIN"/>
    <property type="match status" value="1"/>
</dbReference>
<dbReference type="InterPro" id="IPR007696">
    <property type="entry name" value="DNA_mismatch_repair_MutS_core"/>
</dbReference>
<keyword evidence="2 7" id="KW-0547">Nucleotide-binding</keyword>
<dbReference type="GO" id="GO:0140664">
    <property type="term" value="F:ATP-dependent DNA damage sensor activity"/>
    <property type="evidence" value="ECO:0007669"/>
    <property type="project" value="InterPro"/>
</dbReference>
<dbReference type="PANTHER" id="PTHR48466">
    <property type="entry name" value="OS10G0509000 PROTEIN-RELATED"/>
    <property type="match status" value="1"/>
</dbReference>
<dbReference type="InterPro" id="IPR036187">
    <property type="entry name" value="DNA_mismatch_repair_MutS_sf"/>
</dbReference>
<keyword evidence="5 7" id="KW-0694">RNA-binding</keyword>
<evidence type="ECO:0000256" key="5">
    <source>
        <dbReference type="ARBA" id="ARBA00022884"/>
    </source>
</evidence>
<keyword evidence="3 7" id="KW-0378">Hydrolase</keyword>
<gene>
    <name evidence="7" type="primary">mutS2</name>
    <name evidence="7" type="synonym">rqcU</name>
    <name evidence="10" type="ORF">HMPREF9013_0430</name>
</gene>
<dbReference type="Proteomes" id="UP000005017">
    <property type="component" value="Unassembled WGS sequence"/>
</dbReference>
<evidence type="ECO:0000256" key="1">
    <source>
        <dbReference type="ARBA" id="ARBA00022730"/>
    </source>
</evidence>
<dbReference type="GO" id="GO:0019843">
    <property type="term" value="F:rRNA binding"/>
    <property type="evidence" value="ECO:0007669"/>
    <property type="project" value="UniProtKB-UniRule"/>
</dbReference>
<dbReference type="SMART" id="SM00534">
    <property type="entry name" value="MUTSac"/>
    <property type="match status" value="1"/>
</dbReference>
<accession>D2MQ81</accession>
<dbReference type="SUPFAM" id="SSF48334">
    <property type="entry name" value="DNA repair protein MutS, domain III"/>
    <property type="match status" value="1"/>
</dbReference>
<feature type="binding site" evidence="7">
    <location>
        <begin position="329"/>
        <end position="336"/>
    </location>
    <ligand>
        <name>ATP</name>
        <dbReference type="ChEBI" id="CHEBI:30616"/>
    </ligand>
</feature>
<feature type="domain" description="Smr" evidence="9">
    <location>
        <begin position="693"/>
        <end position="768"/>
    </location>
</feature>
<dbReference type="GO" id="GO:0006298">
    <property type="term" value="P:mismatch repair"/>
    <property type="evidence" value="ECO:0007669"/>
    <property type="project" value="InterPro"/>
</dbReference>
<dbReference type="EMBL" id="ADFR01000016">
    <property type="protein sequence ID" value="EFC05150.1"/>
    <property type="molecule type" value="Genomic_DNA"/>
</dbReference>
<organism evidence="10 11">
    <name type="scientific">Bulleidia extructa W1219</name>
    <dbReference type="NCBI Taxonomy" id="679192"/>
    <lineage>
        <taxon>Bacteria</taxon>
        <taxon>Bacillati</taxon>
        <taxon>Bacillota</taxon>
        <taxon>Erysipelotrichia</taxon>
        <taxon>Erysipelotrichales</taxon>
        <taxon>Erysipelotrichaceae</taxon>
        <taxon>Bulleidia</taxon>
    </lineage>
</organism>
<dbReference type="Gene3D" id="3.30.1370.110">
    <property type="match status" value="1"/>
</dbReference>
<sequence length="768" mass="86794">MKGSYCSLELPEILKEVSMQTNYPSSAQSIQNSEPDFSPLSWKRNISYLKEAMRYIQEKGPLVFFFRKEMVSTFQQASKGSLLHGSQLYDVIQFLGLVTSIYCYFQKAETKSIELKDLYESLVKEEAVEKQLKNMVDSQGEVLDSASVELRNIRSSIRRNEQAIASTAQEFIAKHSDKVVDGVITMRANRTLILVKSGYKNSFGGYVYGDSSSGLASYVEPAVLVSLNNQRLALYEAQEEEVGRILRMGSDLVQGIAHQGLANCSTLQILDQIFAKADWSIQHDACVPCLNEKQELYLKKVRHPLIDSKKVVANTYTLKEPHHMILITGPNTGGKTVSLKVIGLSILLSVCGIGVLAEKAILPMVDEVYVDIGDDQSVISSLSSFSSHMSKQAYIVEHVQKNSLVLLDEIGNGTDPKEGEAIAIAILNHLRQVGCMTFATTHYDRLKSYGKRHPDILVASVLFDMETLLPTYQYRQGLTGTSNAFAVAQRYGLPKSIVHYAKSLKEQAKSEGDRLMETLDQQRISLEKEKEKLEAEKELFLSRYKELHLKENALQAEKRRFEEEKDKVLHQVAHQYEEKARKILHQLKEKDLKYHEALSIKKKMDIPIHHELFEDISKRPFEVGDAVELLSSKQVGQIMKIEKKRITVELNGREYQVKENQLRHSLKQIPKKSQERVFVQTAHLFQTAIPSEVNLIGLTVEEGLHRLDDFLDRVKMGHLHQVRVIHGDGSGKLRQAVHQHLSKMKMVDSFRLAMPNEGGSGATVVILK</sequence>